<reference evidence="1" key="1">
    <citation type="journal article" date="2019" name="Sci. Rep.">
        <title>Draft genome of Tanacetum cinerariifolium, the natural source of mosquito coil.</title>
        <authorList>
            <person name="Yamashiro T."/>
            <person name="Shiraishi A."/>
            <person name="Satake H."/>
            <person name="Nakayama K."/>
        </authorList>
    </citation>
    <scope>NUCLEOTIDE SEQUENCE</scope>
</reference>
<name>A0A699HEX9_TANCI</name>
<evidence type="ECO:0000313" key="1">
    <source>
        <dbReference type="EMBL" id="GEX79512.1"/>
    </source>
</evidence>
<protein>
    <submittedName>
        <fullName evidence="1">Uncharacterized protein</fullName>
    </submittedName>
</protein>
<accession>A0A699HEX9</accession>
<dbReference type="AlphaFoldDB" id="A0A699HEX9"/>
<dbReference type="EMBL" id="BKCJ010130575">
    <property type="protein sequence ID" value="GEX79512.1"/>
    <property type="molecule type" value="Genomic_DNA"/>
</dbReference>
<organism evidence="1">
    <name type="scientific">Tanacetum cinerariifolium</name>
    <name type="common">Dalmatian daisy</name>
    <name type="synonym">Chrysanthemum cinerariifolium</name>
    <dbReference type="NCBI Taxonomy" id="118510"/>
    <lineage>
        <taxon>Eukaryota</taxon>
        <taxon>Viridiplantae</taxon>
        <taxon>Streptophyta</taxon>
        <taxon>Embryophyta</taxon>
        <taxon>Tracheophyta</taxon>
        <taxon>Spermatophyta</taxon>
        <taxon>Magnoliopsida</taxon>
        <taxon>eudicotyledons</taxon>
        <taxon>Gunneridae</taxon>
        <taxon>Pentapetalae</taxon>
        <taxon>asterids</taxon>
        <taxon>campanulids</taxon>
        <taxon>Asterales</taxon>
        <taxon>Asteraceae</taxon>
        <taxon>Asteroideae</taxon>
        <taxon>Anthemideae</taxon>
        <taxon>Anthemidinae</taxon>
        <taxon>Tanacetum</taxon>
    </lineage>
</organism>
<gene>
    <name evidence="1" type="ORF">Tci_351487</name>
</gene>
<proteinExistence type="predicted"/>
<comment type="caution">
    <text evidence="1">The sequence shown here is derived from an EMBL/GenBank/DDBJ whole genome shotgun (WGS) entry which is preliminary data.</text>
</comment>
<sequence length="168" mass="19461">MPWDFQAGGCGGRIIDGYAYSVCYCDIDLGSDEYAYSVLVMFSLLLTPLCCDDMHDVTPRVSALVRCDRLVSEPLVMSPPTRKKFCWGTVFPTRLKRYKDPEMGLRIKQKNRKCRIPINLCPCRVEEKLIMRKLEGKWIMKQEMRMISKDGTISEFFGYTSSKEEEEE</sequence>